<reference evidence="1 2" key="1">
    <citation type="submission" date="2018-03" db="EMBL/GenBank/DDBJ databases">
        <title>Bioinformatic expansion and discovery of thiopeptide antibiotics.</title>
        <authorList>
            <person name="Schwalen C.J."/>
            <person name="Hudson G.A."/>
            <person name="Mitchell D.A."/>
        </authorList>
    </citation>
    <scope>NUCLEOTIDE SEQUENCE [LARGE SCALE GENOMIC DNA]</scope>
    <source>
        <strain evidence="1 2">ATCC 21389</strain>
    </source>
</reference>
<keyword evidence="2" id="KW-1185">Reference proteome</keyword>
<name>A0A2V4NDU7_9ACTN</name>
<proteinExistence type="predicted"/>
<dbReference type="Proteomes" id="UP000248039">
    <property type="component" value="Unassembled WGS sequence"/>
</dbReference>
<evidence type="ECO:0000313" key="2">
    <source>
        <dbReference type="Proteomes" id="UP000248039"/>
    </source>
</evidence>
<dbReference type="AlphaFoldDB" id="A0A2V4NDU7"/>
<dbReference type="RefSeq" id="WP_110671075.1">
    <property type="nucleotide sequence ID" value="NZ_PYBW01000068.1"/>
</dbReference>
<dbReference type="OrthoDB" id="3853525at2"/>
<dbReference type="EMBL" id="PYBW01000068">
    <property type="protein sequence ID" value="PYC77350.1"/>
    <property type="molecule type" value="Genomic_DNA"/>
</dbReference>
<gene>
    <name evidence="1" type="ORF">C7C46_19120</name>
</gene>
<organism evidence="1 2">
    <name type="scientific">Streptomyces tateyamensis</name>
    <dbReference type="NCBI Taxonomy" id="565073"/>
    <lineage>
        <taxon>Bacteria</taxon>
        <taxon>Bacillati</taxon>
        <taxon>Actinomycetota</taxon>
        <taxon>Actinomycetes</taxon>
        <taxon>Kitasatosporales</taxon>
        <taxon>Streptomycetaceae</taxon>
        <taxon>Streptomyces</taxon>
    </lineage>
</organism>
<comment type="caution">
    <text evidence="1">The sequence shown here is derived from an EMBL/GenBank/DDBJ whole genome shotgun (WGS) entry which is preliminary data.</text>
</comment>
<protein>
    <submittedName>
        <fullName evidence="1">Uncharacterized protein</fullName>
    </submittedName>
</protein>
<evidence type="ECO:0000313" key="1">
    <source>
        <dbReference type="EMBL" id="PYC77350.1"/>
    </source>
</evidence>
<sequence length="111" mass="12837">MTDYDHDFYNPAPEPARAVIRAVPYPAELNPRGITITCTGCGARRDWLLLAVHDQIFVRCRCAHEWREPDLTRADFDEHYTEPEHEWDDFDTAMRALAFDGLLAGTTWNLD</sequence>
<accession>A0A2V4NDU7</accession>